<organism evidence="3 4">
    <name type="scientific">Vanilla planifolia</name>
    <name type="common">Vanilla</name>
    <dbReference type="NCBI Taxonomy" id="51239"/>
    <lineage>
        <taxon>Eukaryota</taxon>
        <taxon>Viridiplantae</taxon>
        <taxon>Streptophyta</taxon>
        <taxon>Embryophyta</taxon>
        <taxon>Tracheophyta</taxon>
        <taxon>Spermatophyta</taxon>
        <taxon>Magnoliopsida</taxon>
        <taxon>Liliopsida</taxon>
        <taxon>Asparagales</taxon>
        <taxon>Orchidaceae</taxon>
        <taxon>Vanilloideae</taxon>
        <taxon>Vanilleae</taxon>
        <taxon>Vanilla</taxon>
    </lineage>
</organism>
<comment type="caution">
    <text evidence="3">The sequence shown here is derived from an EMBL/GenBank/DDBJ whole genome shotgun (WGS) entry which is preliminary data.</text>
</comment>
<dbReference type="Proteomes" id="UP000639772">
    <property type="component" value="Unassembled WGS sequence"/>
</dbReference>
<dbReference type="EMBL" id="JADCNL010000624">
    <property type="protein sequence ID" value="KAG0446012.1"/>
    <property type="molecule type" value="Genomic_DNA"/>
</dbReference>
<evidence type="ECO:0000313" key="5">
    <source>
        <dbReference type="Proteomes" id="UP000639772"/>
    </source>
</evidence>
<dbReference type="AlphaFoldDB" id="A0A835P685"/>
<feature type="compositionally biased region" description="Basic residues" evidence="1">
    <location>
        <begin position="1"/>
        <end position="15"/>
    </location>
</feature>
<feature type="region of interest" description="Disordered" evidence="1">
    <location>
        <begin position="1"/>
        <end position="27"/>
    </location>
</feature>
<name>A0A835P685_VANPL</name>
<dbReference type="Proteomes" id="UP000636800">
    <property type="component" value="Unassembled WGS sequence"/>
</dbReference>
<gene>
    <name evidence="3" type="ORF">HPP92_029038</name>
    <name evidence="2" type="ORF">HPP92_029049</name>
</gene>
<evidence type="ECO:0000313" key="3">
    <source>
        <dbReference type="EMBL" id="KAG0446012.1"/>
    </source>
</evidence>
<evidence type="ECO:0000313" key="4">
    <source>
        <dbReference type="Proteomes" id="UP000636800"/>
    </source>
</evidence>
<feature type="non-terminal residue" evidence="3">
    <location>
        <position position="1"/>
    </location>
</feature>
<reference evidence="4 5" key="1">
    <citation type="journal article" date="2020" name="Nat. Food">
        <title>A phased Vanilla planifolia genome enables genetic improvement of flavour and production.</title>
        <authorList>
            <person name="Hasing T."/>
            <person name="Tang H."/>
            <person name="Brym M."/>
            <person name="Khazi F."/>
            <person name="Huang T."/>
            <person name="Chambers A.H."/>
        </authorList>
    </citation>
    <scope>NUCLEOTIDE SEQUENCE [LARGE SCALE GENOMIC DNA]</scope>
    <source>
        <tissue evidence="3">Leaf</tissue>
    </source>
</reference>
<accession>A0A835P685</accession>
<evidence type="ECO:0000313" key="2">
    <source>
        <dbReference type="EMBL" id="KAG0446003.1"/>
    </source>
</evidence>
<sequence length="87" mass="9117">GQRNSHSKRVTKAARAKAAQVPKAGSGALAGGGVKNIHIWIQLTPPVSDSTPCPPSRSTVIGDIKVTNNSNQYVVTGVWQCASPRKL</sequence>
<proteinExistence type="predicted"/>
<keyword evidence="4" id="KW-1185">Reference proteome</keyword>
<evidence type="ECO:0000256" key="1">
    <source>
        <dbReference type="SAM" id="MobiDB-lite"/>
    </source>
</evidence>
<protein>
    <submittedName>
        <fullName evidence="3">Uncharacterized protein</fullName>
    </submittedName>
</protein>
<dbReference type="EMBL" id="JADCNM010000625">
    <property type="protein sequence ID" value="KAG0446003.1"/>
    <property type="molecule type" value="Genomic_DNA"/>
</dbReference>